<evidence type="ECO:0000313" key="1">
    <source>
        <dbReference type="EMBL" id="CDQ40282.1"/>
    </source>
</evidence>
<dbReference type="RefSeq" id="WP_021291745.1">
    <property type="nucleotide sequence ID" value="NZ_BNER01000004.1"/>
</dbReference>
<dbReference type="OrthoDB" id="2705018at2"/>
<evidence type="ECO:0000313" key="2">
    <source>
        <dbReference type="Proteomes" id="UP000028875"/>
    </source>
</evidence>
<dbReference type="eggNOG" id="ENOG50308R3">
    <property type="taxonomic scope" value="Bacteria"/>
</dbReference>
<dbReference type="AlphaFoldDB" id="A0A024QDE3"/>
<gene>
    <name evidence="1" type="ORF">BN990_02602</name>
</gene>
<comment type="caution">
    <text evidence="1">The sequence shown here is derived from an EMBL/GenBank/DDBJ whole genome shotgun (WGS) entry which is preliminary data.</text>
</comment>
<sequence length="68" mass="8183">MTELKDFVYELHRYADQTHTLKDKYEKLTDDEKEFVMSTAPEDIETPNQQHHPVFSWLENLQNQIDNS</sequence>
<protein>
    <submittedName>
        <fullName evidence="1">Uncharacterized protein</fullName>
    </submittedName>
</protein>
<accession>A0A024QDE3</accession>
<reference evidence="1 2" key="1">
    <citation type="submission" date="2014-03" db="EMBL/GenBank/DDBJ databases">
        <authorList>
            <person name="Urmite Genomes U."/>
        </authorList>
    </citation>
    <scope>NUCLEOTIDE SEQUENCE [LARGE SCALE GENOMIC DNA]</scope>
    <source>
        <strain evidence="1 2">Vm-5</strain>
    </source>
</reference>
<proteinExistence type="predicted"/>
<name>A0A024QDE3_9BACI</name>
<organism evidence="1 2">
    <name type="scientific">Virgibacillus massiliensis</name>
    <dbReference type="NCBI Taxonomy" id="1462526"/>
    <lineage>
        <taxon>Bacteria</taxon>
        <taxon>Bacillati</taxon>
        <taxon>Bacillota</taxon>
        <taxon>Bacilli</taxon>
        <taxon>Bacillales</taxon>
        <taxon>Bacillaceae</taxon>
        <taxon>Virgibacillus</taxon>
    </lineage>
</organism>
<keyword evidence="2" id="KW-1185">Reference proteome</keyword>
<dbReference type="Proteomes" id="UP000028875">
    <property type="component" value="Unassembled WGS sequence"/>
</dbReference>
<dbReference type="EMBL" id="CCDP010000001">
    <property type="protein sequence ID" value="CDQ40282.1"/>
    <property type="molecule type" value="Genomic_DNA"/>
</dbReference>
<reference evidence="2" key="2">
    <citation type="submission" date="2014-05" db="EMBL/GenBank/DDBJ databases">
        <title>Draft genome sequence of Virgibacillus massiliensis Vm-5.</title>
        <authorList>
            <person name="Khelaifia S."/>
            <person name="Croce O."/>
            <person name="Lagier J.C."/>
            <person name="Raoult D."/>
        </authorList>
    </citation>
    <scope>NUCLEOTIDE SEQUENCE [LARGE SCALE GENOMIC DNA]</scope>
    <source>
        <strain evidence="2">Vm-5</strain>
    </source>
</reference>